<sequence>MEISKLAVAGIACGALILGGFGGCAFGYGIGSISSSPTTSGSAKSDSSSSPFDLPTTTTAPAVPPSMTDFVVEVAVSEQKCFGSAGCNYELVVNPTYIGSTEISGKWLVIYEITGGEDPQTGNFTIDGGRIRWDSDKRISGSAGAVFTAQVVRVVKQY</sequence>
<proteinExistence type="predicted"/>
<gene>
    <name evidence="2" type="ORF">SEA_REM711_45</name>
</gene>
<dbReference type="PROSITE" id="PS51257">
    <property type="entry name" value="PROKAR_LIPOPROTEIN"/>
    <property type="match status" value="1"/>
</dbReference>
<feature type="region of interest" description="Disordered" evidence="1">
    <location>
        <begin position="39"/>
        <end position="60"/>
    </location>
</feature>
<organism evidence="2 3">
    <name type="scientific">Mycobacterium phage Rem711</name>
    <dbReference type="NCBI Taxonomy" id="2079285"/>
    <lineage>
        <taxon>Viruses</taxon>
        <taxon>Duplodnaviria</taxon>
        <taxon>Heunggongvirae</taxon>
        <taxon>Uroviricota</taxon>
        <taxon>Caudoviricetes</taxon>
        <taxon>Trigintaduovirus</taxon>
        <taxon>Trigintaduovirus rem711</taxon>
    </lineage>
</organism>
<reference evidence="3" key="1">
    <citation type="submission" date="2018-01" db="EMBL/GenBank/DDBJ databases">
        <authorList>
            <person name="Gatt S.M."/>
            <person name="Isern S."/>
            <person name="Jenkins M."/>
            <person name="Tan A.L."/>
            <person name="Michael S.F."/>
            <person name="Moore R.E."/>
            <person name="Ware V.C."/>
            <person name="Garlena R.A."/>
            <person name="Russell D.A."/>
            <person name="Pope W.H."/>
            <person name="Jacobs-Sera D."/>
            <person name="Hendrix R.W."/>
            <person name="Hatfull G.F."/>
        </authorList>
    </citation>
    <scope>NUCLEOTIDE SEQUENCE [LARGE SCALE GENOMIC DNA]</scope>
</reference>
<evidence type="ECO:0000313" key="3">
    <source>
        <dbReference type="Proteomes" id="UP000241185"/>
    </source>
</evidence>
<evidence type="ECO:0000313" key="2">
    <source>
        <dbReference type="EMBL" id="AUV60823.1"/>
    </source>
</evidence>
<evidence type="ECO:0000256" key="1">
    <source>
        <dbReference type="SAM" id="MobiDB-lite"/>
    </source>
</evidence>
<name>A0A2K9VEW8_9CAUD</name>
<accession>A0A2K9VEW8</accession>
<keyword evidence="3" id="KW-1185">Reference proteome</keyword>
<protein>
    <recommendedName>
        <fullName evidence="4">Lipoprotein</fullName>
    </recommendedName>
</protein>
<dbReference type="EMBL" id="MG770216">
    <property type="protein sequence ID" value="AUV60823.1"/>
    <property type="molecule type" value="Genomic_DNA"/>
</dbReference>
<evidence type="ECO:0008006" key="4">
    <source>
        <dbReference type="Google" id="ProtNLM"/>
    </source>
</evidence>
<dbReference type="Proteomes" id="UP000241185">
    <property type="component" value="Segment"/>
</dbReference>